<evidence type="ECO:0000313" key="2">
    <source>
        <dbReference type="EMBL" id="KAL0365200.1"/>
    </source>
</evidence>
<proteinExistence type="predicted"/>
<dbReference type="AlphaFoldDB" id="A0AAW2QC74"/>
<sequence length="99" mass="10671">MSSSRLFISFILIISLSIQGLDEASAASGNRRLLNFPGIPTLPTPSFFPPLLPTPSYPNPDTPALPQFPPITFPGNPSSNPVVPYFPFFYVPPPSITSP</sequence>
<reference evidence="2" key="1">
    <citation type="submission" date="2020-06" db="EMBL/GenBank/DDBJ databases">
        <authorList>
            <person name="Li T."/>
            <person name="Hu X."/>
            <person name="Zhang T."/>
            <person name="Song X."/>
            <person name="Zhang H."/>
            <person name="Dai N."/>
            <person name="Sheng W."/>
            <person name="Hou X."/>
            <person name="Wei L."/>
        </authorList>
    </citation>
    <scope>NUCLEOTIDE SEQUENCE</scope>
    <source>
        <strain evidence="2">G01</strain>
        <tissue evidence="2">Leaf</tissue>
    </source>
</reference>
<comment type="caution">
    <text evidence="2">The sequence shown here is derived from an EMBL/GenBank/DDBJ whole genome shotgun (WGS) entry which is preliminary data.</text>
</comment>
<organism evidence="2">
    <name type="scientific">Sesamum angustifolium</name>
    <dbReference type="NCBI Taxonomy" id="2727405"/>
    <lineage>
        <taxon>Eukaryota</taxon>
        <taxon>Viridiplantae</taxon>
        <taxon>Streptophyta</taxon>
        <taxon>Embryophyta</taxon>
        <taxon>Tracheophyta</taxon>
        <taxon>Spermatophyta</taxon>
        <taxon>Magnoliopsida</taxon>
        <taxon>eudicotyledons</taxon>
        <taxon>Gunneridae</taxon>
        <taxon>Pentapetalae</taxon>
        <taxon>asterids</taxon>
        <taxon>lamiids</taxon>
        <taxon>Lamiales</taxon>
        <taxon>Pedaliaceae</taxon>
        <taxon>Sesamum</taxon>
    </lineage>
</organism>
<name>A0AAW2QC74_9LAMI</name>
<keyword evidence="1" id="KW-0732">Signal</keyword>
<feature type="signal peptide" evidence="1">
    <location>
        <begin position="1"/>
        <end position="26"/>
    </location>
</feature>
<gene>
    <name evidence="2" type="ORF">Sangu_0617600</name>
</gene>
<evidence type="ECO:0000256" key="1">
    <source>
        <dbReference type="SAM" id="SignalP"/>
    </source>
</evidence>
<feature type="chain" id="PRO_5043721938" evidence="1">
    <location>
        <begin position="27"/>
        <end position="99"/>
    </location>
</feature>
<reference evidence="2" key="2">
    <citation type="journal article" date="2024" name="Plant">
        <title>Genomic evolution and insights into agronomic trait innovations of Sesamum species.</title>
        <authorList>
            <person name="Miao H."/>
            <person name="Wang L."/>
            <person name="Qu L."/>
            <person name="Liu H."/>
            <person name="Sun Y."/>
            <person name="Le M."/>
            <person name="Wang Q."/>
            <person name="Wei S."/>
            <person name="Zheng Y."/>
            <person name="Lin W."/>
            <person name="Duan Y."/>
            <person name="Cao H."/>
            <person name="Xiong S."/>
            <person name="Wang X."/>
            <person name="Wei L."/>
            <person name="Li C."/>
            <person name="Ma Q."/>
            <person name="Ju M."/>
            <person name="Zhao R."/>
            <person name="Li G."/>
            <person name="Mu C."/>
            <person name="Tian Q."/>
            <person name="Mei H."/>
            <person name="Zhang T."/>
            <person name="Gao T."/>
            <person name="Zhang H."/>
        </authorList>
    </citation>
    <scope>NUCLEOTIDE SEQUENCE</scope>
    <source>
        <strain evidence="2">G01</strain>
    </source>
</reference>
<accession>A0AAW2QC74</accession>
<dbReference type="EMBL" id="JACGWK010000003">
    <property type="protein sequence ID" value="KAL0365200.1"/>
    <property type="molecule type" value="Genomic_DNA"/>
</dbReference>
<protein>
    <submittedName>
        <fullName evidence="2">Uncharacterized protein</fullName>
    </submittedName>
</protein>